<dbReference type="GO" id="GO:0042802">
    <property type="term" value="F:identical protein binding"/>
    <property type="evidence" value="ECO:0007669"/>
    <property type="project" value="UniProtKB-ARBA"/>
</dbReference>
<name>A0A369W136_9HYPH</name>
<feature type="coiled-coil region" evidence="13">
    <location>
        <begin position="289"/>
        <end position="381"/>
    </location>
</feature>
<dbReference type="Pfam" id="PF02706">
    <property type="entry name" value="Wzz"/>
    <property type="match status" value="1"/>
</dbReference>
<keyword evidence="13" id="KW-0175">Coiled coil</keyword>
<evidence type="ECO:0000256" key="12">
    <source>
        <dbReference type="ARBA" id="ARBA00053015"/>
    </source>
</evidence>
<evidence type="ECO:0000256" key="8">
    <source>
        <dbReference type="ARBA" id="ARBA00022840"/>
    </source>
</evidence>
<keyword evidence="19" id="KW-1185">Reference proteome</keyword>
<dbReference type="GO" id="GO:0005886">
    <property type="term" value="C:plasma membrane"/>
    <property type="evidence" value="ECO:0007669"/>
    <property type="project" value="UniProtKB-SubCell"/>
</dbReference>
<dbReference type="InterPro" id="IPR005702">
    <property type="entry name" value="Wzc-like_C"/>
</dbReference>
<keyword evidence="7" id="KW-0418">Kinase</keyword>
<dbReference type="GO" id="GO:0005524">
    <property type="term" value="F:ATP binding"/>
    <property type="evidence" value="ECO:0007669"/>
    <property type="project" value="UniProtKB-KW"/>
</dbReference>
<evidence type="ECO:0000256" key="6">
    <source>
        <dbReference type="ARBA" id="ARBA00022741"/>
    </source>
</evidence>
<dbReference type="PANTHER" id="PTHR32309:SF32">
    <property type="entry name" value="TYROSINE-PROTEIN KINASE ETK-RELATED"/>
    <property type="match status" value="1"/>
</dbReference>
<dbReference type="FunFam" id="3.40.50.300:FF:000527">
    <property type="entry name" value="Tyrosine-protein kinase etk"/>
    <property type="match status" value="1"/>
</dbReference>
<feature type="transmembrane region" description="Helical" evidence="14">
    <location>
        <begin position="446"/>
        <end position="465"/>
    </location>
</feature>
<gene>
    <name evidence="18" type="ORF">DVH29_15520</name>
</gene>
<dbReference type="EMBL" id="QQNH01000043">
    <property type="protein sequence ID" value="RDE07667.1"/>
    <property type="molecule type" value="Genomic_DNA"/>
</dbReference>
<evidence type="ECO:0000256" key="3">
    <source>
        <dbReference type="ARBA" id="ARBA00022475"/>
    </source>
</evidence>
<dbReference type="InterPro" id="IPR050445">
    <property type="entry name" value="Bact_polysacc_biosynth/exp"/>
</dbReference>
<keyword evidence="11" id="KW-0829">Tyrosine-protein kinase</keyword>
<evidence type="ECO:0000256" key="2">
    <source>
        <dbReference type="ARBA" id="ARBA00008883"/>
    </source>
</evidence>
<dbReference type="NCBIfam" id="TIGR01007">
    <property type="entry name" value="eps_fam"/>
    <property type="match status" value="1"/>
</dbReference>
<feature type="transmembrane region" description="Helical" evidence="14">
    <location>
        <begin position="38"/>
        <end position="57"/>
    </location>
</feature>
<evidence type="ECO:0000256" key="13">
    <source>
        <dbReference type="SAM" id="Coils"/>
    </source>
</evidence>
<evidence type="ECO:0000259" key="16">
    <source>
        <dbReference type="Pfam" id="PF02706"/>
    </source>
</evidence>
<evidence type="ECO:0000259" key="17">
    <source>
        <dbReference type="Pfam" id="PF13807"/>
    </source>
</evidence>
<dbReference type="Pfam" id="PF13807">
    <property type="entry name" value="GNVR"/>
    <property type="match status" value="1"/>
</dbReference>
<accession>A0A369W136</accession>
<keyword evidence="4 18" id="KW-0808">Transferase</keyword>
<evidence type="ECO:0000256" key="4">
    <source>
        <dbReference type="ARBA" id="ARBA00022679"/>
    </source>
</evidence>
<organism evidence="18 19">
    <name type="scientific">Pelagibacterium lacus</name>
    <dbReference type="NCBI Taxonomy" id="2282655"/>
    <lineage>
        <taxon>Bacteria</taxon>
        <taxon>Pseudomonadati</taxon>
        <taxon>Pseudomonadota</taxon>
        <taxon>Alphaproteobacteria</taxon>
        <taxon>Hyphomicrobiales</taxon>
        <taxon>Devosiaceae</taxon>
        <taxon>Pelagibacterium</taxon>
    </lineage>
</organism>
<comment type="caution">
    <text evidence="18">The sequence shown here is derived from an EMBL/GenBank/DDBJ whole genome shotgun (WGS) entry which is preliminary data.</text>
</comment>
<evidence type="ECO:0000256" key="14">
    <source>
        <dbReference type="SAM" id="Phobius"/>
    </source>
</evidence>
<comment type="catalytic activity">
    <reaction evidence="12">
        <text>L-tyrosyl-[protein] + ATP = O-phospho-L-tyrosyl-[protein] + ADP + H(+)</text>
        <dbReference type="Rhea" id="RHEA:10596"/>
        <dbReference type="Rhea" id="RHEA-COMP:10136"/>
        <dbReference type="Rhea" id="RHEA-COMP:20101"/>
        <dbReference type="ChEBI" id="CHEBI:15378"/>
        <dbReference type="ChEBI" id="CHEBI:30616"/>
        <dbReference type="ChEBI" id="CHEBI:46858"/>
        <dbReference type="ChEBI" id="CHEBI:61978"/>
        <dbReference type="ChEBI" id="CHEBI:456216"/>
    </reaction>
</comment>
<dbReference type="InterPro" id="IPR027417">
    <property type="entry name" value="P-loop_NTPase"/>
</dbReference>
<dbReference type="CDD" id="cd05387">
    <property type="entry name" value="BY-kinase"/>
    <property type="match status" value="1"/>
</dbReference>
<dbReference type="InterPro" id="IPR032807">
    <property type="entry name" value="GNVR"/>
</dbReference>
<dbReference type="OrthoDB" id="230260at2"/>
<feature type="domain" description="Tyrosine-protein kinase G-rich" evidence="17">
    <location>
        <begin position="387"/>
        <end position="467"/>
    </location>
</feature>
<evidence type="ECO:0000256" key="5">
    <source>
        <dbReference type="ARBA" id="ARBA00022692"/>
    </source>
</evidence>
<keyword evidence="8" id="KW-0067">ATP-binding</keyword>
<evidence type="ECO:0000313" key="19">
    <source>
        <dbReference type="Proteomes" id="UP000253759"/>
    </source>
</evidence>
<dbReference type="Proteomes" id="UP000253759">
    <property type="component" value="Unassembled WGS sequence"/>
</dbReference>
<evidence type="ECO:0000256" key="11">
    <source>
        <dbReference type="ARBA" id="ARBA00023137"/>
    </source>
</evidence>
<evidence type="ECO:0000256" key="7">
    <source>
        <dbReference type="ARBA" id="ARBA00022777"/>
    </source>
</evidence>
<dbReference type="GO" id="GO:0004713">
    <property type="term" value="F:protein tyrosine kinase activity"/>
    <property type="evidence" value="ECO:0007669"/>
    <property type="project" value="UniProtKB-KW"/>
</dbReference>
<feature type="domain" description="Polysaccharide chain length determinant N-terminal" evidence="16">
    <location>
        <begin position="22"/>
        <end position="113"/>
    </location>
</feature>
<keyword evidence="6" id="KW-0547">Nucleotide-binding</keyword>
<comment type="subcellular location">
    <subcellularLocation>
        <location evidence="1">Cell membrane</location>
        <topology evidence="1">Multi-pass membrane protein</topology>
    </subcellularLocation>
</comment>
<keyword evidence="10 14" id="KW-0472">Membrane</keyword>
<evidence type="ECO:0000256" key="10">
    <source>
        <dbReference type="ARBA" id="ARBA00023136"/>
    </source>
</evidence>
<keyword evidence="3" id="KW-1003">Cell membrane</keyword>
<evidence type="ECO:0000256" key="9">
    <source>
        <dbReference type="ARBA" id="ARBA00022989"/>
    </source>
</evidence>
<evidence type="ECO:0000259" key="15">
    <source>
        <dbReference type="Pfam" id="PF01656"/>
    </source>
</evidence>
<keyword evidence="9 14" id="KW-1133">Transmembrane helix</keyword>
<sequence length="735" mass="80335">MLDRGTAVQHTAAPPPADLADDEIDLGQLALSIWAGKFWVAAFLVLALAIGVFYVAITPRTYQADALIQLEERSTSLGLPAAMQELMESSPRSVTQIEILRSRMVIGQVVADLNLDWTAEPVLLPVIGHAVTRFRLPVPDMAALTPFARADEAIVLDLLEVPPQWVGDPIQLTITAPAQYRVTLPNGAQAEGRVGQALYHPDDGFSLRVGELVGAIGRSFEITQRRELDVINAVRGNLSVSERGNQSGILSATFTHSDPAMAQRILDAIMQSYIEQNIARSAAEAQSGLNFVQQQIPIARAELVEAEQALSNFRQGQQSVDLSFETQNLLTQITRIENELVALQSQEDEISQRYTPSHPVYQQLLNQRQRLTDQRDQLQSETEALPETQQQILNLTQAVEMAQVSYTELLRRGQELQVLEASTVGNVRLIDRAQTARAAVAPRTSLVIALAGVLGLMAGIGFVLLRNWLRRGVQGSEELEKIGLPVYATVNHTARAAALMGPNRRSRDILAIDDPTDLAVEALRSLRTSLHFGMLDADTRSIAITSTAPNAGKSFTSVNLAVVTAQTGQSVCLIDADLRRGQLRKYFNAPKIGLAQVLAGEAALDEVLIEGPIAGLSFLPAGEYPPNPSELLMRRSFRDLVVELNDRFDLSIFDTPPVLAVTDPVIIAQAVGATIGIVRFDETPLGEVEAMKRTLEASGVRMSGVVLNGFDPRKAKTGSYSYSYSYNYRYSYKNR</sequence>
<protein>
    <submittedName>
        <fullName evidence="18">Acetyltransferase</fullName>
    </submittedName>
</protein>
<evidence type="ECO:0000313" key="18">
    <source>
        <dbReference type="EMBL" id="RDE07667.1"/>
    </source>
</evidence>
<dbReference type="Pfam" id="PF23607">
    <property type="entry name" value="WZC_N"/>
    <property type="match status" value="1"/>
</dbReference>
<dbReference type="SUPFAM" id="SSF52540">
    <property type="entry name" value="P-loop containing nucleoside triphosphate hydrolases"/>
    <property type="match status" value="1"/>
</dbReference>
<keyword evidence="5 14" id="KW-0812">Transmembrane</keyword>
<dbReference type="Gene3D" id="3.40.50.300">
    <property type="entry name" value="P-loop containing nucleotide triphosphate hydrolases"/>
    <property type="match status" value="1"/>
</dbReference>
<dbReference type="InterPro" id="IPR003856">
    <property type="entry name" value="LPS_length_determ_N"/>
</dbReference>
<dbReference type="PANTHER" id="PTHR32309">
    <property type="entry name" value="TYROSINE-PROTEIN KINASE"/>
    <property type="match status" value="1"/>
</dbReference>
<feature type="domain" description="CobQ/CobB/MinD/ParA nucleotide binding" evidence="15">
    <location>
        <begin position="542"/>
        <end position="716"/>
    </location>
</feature>
<dbReference type="InterPro" id="IPR002586">
    <property type="entry name" value="CobQ/CobB/MinD/ParA_Nub-bd_dom"/>
</dbReference>
<dbReference type="AlphaFoldDB" id="A0A369W136"/>
<dbReference type="RefSeq" id="WP_114647096.1">
    <property type="nucleotide sequence ID" value="NZ_QQNH01000043.1"/>
</dbReference>
<comment type="similarity">
    <text evidence="2">Belongs to the etk/wzc family.</text>
</comment>
<proteinExistence type="inferred from homology"/>
<reference evidence="19" key="1">
    <citation type="submission" date="2018-07" db="EMBL/GenBank/DDBJ databases">
        <authorList>
            <person name="Liu B.-T."/>
            <person name="Du Z."/>
        </authorList>
    </citation>
    <scope>NUCLEOTIDE SEQUENCE [LARGE SCALE GENOMIC DNA]</scope>
    <source>
        <strain evidence="19">XYN52</strain>
    </source>
</reference>
<evidence type="ECO:0000256" key="1">
    <source>
        <dbReference type="ARBA" id="ARBA00004651"/>
    </source>
</evidence>
<dbReference type="Pfam" id="PF01656">
    <property type="entry name" value="CbiA"/>
    <property type="match status" value="1"/>
</dbReference>